<proteinExistence type="inferred from homology"/>
<dbReference type="Gene3D" id="3.90.960.10">
    <property type="entry name" value="YbaK/aminoacyl-tRNA synthetase-associated domain"/>
    <property type="match status" value="1"/>
</dbReference>
<dbReference type="AlphaFoldDB" id="A0A9D2NPZ5"/>
<dbReference type="InterPro" id="IPR040285">
    <property type="entry name" value="ProX/PRXD1"/>
</dbReference>
<comment type="similarity">
    <text evidence="1">Belongs to the PRORSD1 family.</text>
</comment>
<dbReference type="SUPFAM" id="SSF55826">
    <property type="entry name" value="YbaK/ProRS associated domain"/>
    <property type="match status" value="1"/>
</dbReference>
<dbReference type="GO" id="GO:0002161">
    <property type="term" value="F:aminoacyl-tRNA deacylase activity"/>
    <property type="evidence" value="ECO:0007669"/>
    <property type="project" value="InterPro"/>
</dbReference>
<evidence type="ECO:0000256" key="1">
    <source>
        <dbReference type="ARBA" id="ARBA00010201"/>
    </source>
</evidence>
<name>A0A9D2NPZ5_9FIRM</name>
<dbReference type="PANTHER" id="PTHR31423:SF3">
    <property type="entry name" value="PROLYL-TRNA SYNTHETASE ASSOCIATED DOMAIN-CONTAINING PROTEIN 1-RELATED"/>
    <property type="match status" value="1"/>
</dbReference>
<reference evidence="3" key="1">
    <citation type="journal article" date="2021" name="PeerJ">
        <title>Extensive microbial diversity within the chicken gut microbiome revealed by metagenomics and culture.</title>
        <authorList>
            <person name="Gilroy R."/>
            <person name="Ravi A."/>
            <person name="Getino M."/>
            <person name="Pursley I."/>
            <person name="Horton D.L."/>
            <person name="Alikhan N.F."/>
            <person name="Baker D."/>
            <person name="Gharbi K."/>
            <person name="Hall N."/>
            <person name="Watson M."/>
            <person name="Adriaenssens E.M."/>
            <person name="Foster-Nyarko E."/>
            <person name="Jarju S."/>
            <person name="Secka A."/>
            <person name="Antonio M."/>
            <person name="Oren A."/>
            <person name="Chaudhuri R.R."/>
            <person name="La Ragione R."/>
            <person name="Hildebrand F."/>
            <person name="Pallen M.J."/>
        </authorList>
    </citation>
    <scope>NUCLEOTIDE SEQUENCE</scope>
    <source>
        <strain evidence="3">ChiW19-954</strain>
    </source>
</reference>
<dbReference type="CDD" id="cd04335">
    <property type="entry name" value="PrdX_deacylase"/>
    <property type="match status" value="1"/>
</dbReference>
<dbReference type="EMBL" id="DWWO01000147">
    <property type="protein sequence ID" value="HJC35381.1"/>
    <property type="molecule type" value="Genomic_DNA"/>
</dbReference>
<gene>
    <name evidence="3" type="ORF">H9758_12470</name>
</gene>
<reference evidence="3" key="2">
    <citation type="submission" date="2021-04" db="EMBL/GenBank/DDBJ databases">
        <authorList>
            <person name="Gilroy R."/>
        </authorList>
    </citation>
    <scope>NUCLEOTIDE SEQUENCE</scope>
    <source>
        <strain evidence="3">ChiW19-954</strain>
    </source>
</reference>
<dbReference type="InterPro" id="IPR036754">
    <property type="entry name" value="YbaK/aa-tRNA-synt-asso_dom_sf"/>
</dbReference>
<evidence type="ECO:0000259" key="2">
    <source>
        <dbReference type="Pfam" id="PF04073"/>
    </source>
</evidence>
<feature type="domain" description="YbaK/aminoacyl-tRNA synthetase-associated" evidence="2">
    <location>
        <begin position="43"/>
        <end position="168"/>
    </location>
</feature>
<accession>A0A9D2NPZ5</accession>
<evidence type="ECO:0000313" key="3">
    <source>
        <dbReference type="EMBL" id="HJC35381.1"/>
    </source>
</evidence>
<protein>
    <submittedName>
        <fullName evidence="3">Prolyl-tRNA synthetase associated domain-containing protein</fullName>
    </submittedName>
</protein>
<comment type="caution">
    <text evidence="3">The sequence shown here is derived from an EMBL/GenBank/DDBJ whole genome shotgun (WGS) entry which is preliminary data.</text>
</comment>
<evidence type="ECO:0000313" key="4">
    <source>
        <dbReference type="Proteomes" id="UP000823890"/>
    </source>
</evidence>
<sequence>MQLVDGRPGNTEGRPDKEIRVYDFLDSLGIAYKRVDHEAAMTMEACEEIDRTLSEGVEKGVAICKNLFLCNRQATDFYLLLIPGDKPFKTKYLSAQIGSSRLSFAKPEYMEQYLDITPGSVSVMGLMNDKEKKVRLLIDEDVLLDEYFACHPCINTSSLRFKTSDLMEKVIPAMEHEPTMVCL</sequence>
<dbReference type="Proteomes" id="UP000823890">
    <property type="component" value="Unassembled WGS sequence"/>
</dbReference>
<dbReference type="PANTHER" id="PTHR31423">
    <property type="entry name" value="YBAK DOMAIN-CONTAINING PROTEIN"/>
    <property type="match status" value="1"/>
</dbReference>
<dbReference type="InterPro" id="IPR007214">
    <property type="entry name" value="YbaK/aa-tRNA-synth-assoc-dom"/>
</dbReference>
<organism evidence="3 4">
    <name type="scientific">Candidatus Mediterraneibacter faecipullorum</name>
    <dbReference type="NCBI Taxonomy" id="2838670"/>
    <lineage>
        <taxon>Bacteria</taxon>
        <taxon>Bacillati</taxon>
        <taxon>Bacillota</taxon>
        <taxon>Clostridia</taxon>
        <taxon>Lachnospirales</taxon>
        <taxon>Lachnospiraceae</taxon>
        <taxon>Mediterraneibacter</taxon>
    </lineage>
</organism>
<dbReference type="Pfam" id="PF04073">
    <property type="entry name" value="tRNA_edit"/>
    <property type="match status" value="1"/>
</dbReference>